<evidence type="ECO:0000256" key="4">
    <source>
        <dbReference type="ARBA" id="ARBA00022803"/>
    </source>
</evidence>
<dbReference type="Gene3D" id="1.25.40.10">
    <property type="entry name" value="Tetratricopeptide repeat domain"/>
    <property type="match status" value="1"/>
</dbReference>
<evidence type="ECO:0000313" key="6">
    <source>
        <dbReference type="Proteomes" id="UP000663836"/>
    </source>
</evidence>
<protein>
    <recommendedName>
        <fullName evidence="2">Tetratricopeptide repeat protein 38</fullName>
    </recommendedName>
</protein>
<proteinExistence type="inferred from homology"/>
<keyword evidence="4" id="KW-0802">TPR repeat</keyword>
<gene>
    <name evidence="5" type="ORF">JBS370_LOCUS19856</name>
</gene>
<dbReference type="InterPro" id="IPR033891">
    <property type="entry name" value="TTC38"/>
</dbReference>
<dbReference type="EMBL" id="CAJOBD010002428">
    <property type="protein sequence ID" value="CAF3881325.1"/>
    <property type="molecule type" value="Genomic_DNA"/>
</dbReference>
<evidence type="ECO:0000256" key="3">
    <source>
        <dbReference type="ARBA" id="ARBA00022737"/>
    </source>
</evidence>
<evidence type="ECO:0000256" key="1">
    <source>
        <dbReference type="ARBA" id="ARBA00005857"/>
    </source>
</evidence>
<dbReference type="InterPro" id="IPR011990">
    <property type="entry name" value="TPR-like_helical_dom_sf"/>
</dbReference>
<comment type="caution">
    <text evidence="5">The sequence shown here is derived from an EMBL/GenBank/DDBJ whole genome shotgun (WGS) entry which is preliminary data.</text>
</comment>
<accession>A0A819GAW8</accession>
<name>A0A819GAW8_9BILA</name>
<evidence type="ECO:0000313" key="5">
    <source>
        <dbReference type="EMBL" id="CAF3881325.1"/>
    </source>
</evidence>
<keyword evidence="3" id="KW-0677">Repeat</keyword>
<dbReference type="PANTHER" id="PTHR16263">
    <property type="entry name" value="TETRATRICOPEPTIDE REPEAT PROTEIN 38"/>
    <property type="match status" value="1"/>
</dbReference>
<reference evidence="5" key="1">
    <citation type="submission" date="2021-02" db="EMBL/GenBank/DDBJ databases">
        <authorList>
            <person name="Nowell W R."/>
        </authorList>
    </citation>
    <scope>NUCLEOTIDE SEQUENCE</scope>
</reference>
<organism evidence="5 6">
    <name type="scientific">Rotaria sordida</name>
    <dbReference type="NCBI Taxonomy" id="392033"/>
    <lineage>
        <taxon>Eukaryota</taxon>
        <taxon>Metazoa</taxon>
        <taxon>Spiralia</taxon>
        <taxon>Gnathifera</taxon>
        <taxon>Rotifera</taxon>
        <taxon>Eurotatoria</taxon>
        <taxon>Bdelloidea</taxon>
        <taxon>Philodinida</taxon>
        <taxon>Philodinidae</taxon>
        <taxon>Rotaria</taxon>
    </lineage>
</organism>
<comment type="similarity">
    <text evidence="1">Belongs to the TTC38 family.</text>
</comment>
<dbReference type="Proteomes" id="UP000663836">
    <property type="component" value="Unassembled WGS sequence"/>
</dbReference>
<dbReference type="PANTHER" id="PTHR16263:SF4">
    <property type="entry name" value="TETRATRICOPEPTIDE REPEAT PROTEIN 38"/>
    <property type="match status" value="1"/>
</dbReference>
<dbReference type="AlphaFoldDB" id="A0A819GAW8"/>
<evidence type="ECO:0000256" key="2">
    <source>
        <dbReference type="ARBA" id="ARBA00019992"/>
    </source>
</evidence>
<sequence>MPFRDQWRDVETLHHDGIPIDTNSNETAKLFDAALTQYVGRYNDEQMDGLKTTLSRLLSSDPTCITSRILNAALHLPSLTCPPSLLNSKTVELLGDITSSSTYIKLHTQALLYWSLGYLSLAADTWETLLLSYPFDIMTIRFVNDTYIYLGNRNMLRDSIARVLPIWESSSSSSNRPLKSYLHGMYAFGLGETNMTERAEKEARRGLELNEHDAWATHALVHAMEYTGRTSNGSEFLEKTQQHWRKIDMIESHLDWHWALYALDEDNWEKATEILENYLIQWTDKAITTLNYVDAVSLIYRLKLAGHPYSSKSISALKNFLDDHLYSHRLLFTDFHHYFILNNFDDFQMKTDFIRSLQETFESSDSDYGKVYHQIGKHIFAAIDRFEEGAYAQVVNILYPIRNQIFTIGGSIAQQEVFYLLLIHSAVHSTENEHRQLAKRLINERCQMRGTNKSKMMENYANAIRED</sequence>